<dbReference type="GO" id="GO:0016887">
    <property type="term" value="F:ATP hydrolysis activity"/>
    <property type="evidence" value="ECO:0007669"/>
    <property type="project" value="InterPro"/>
</dbReference>
<dbReference type="OrthoDB" id="5186at2759"/>
<reference evidence="3" key="1">
    <citation type="submission" date="2021-04" db="EMBL/GenBank/DDBJ databases">
        <authorList>
            <person name="Tunstrom K."/>
        </authorList>
    </citation>
    <scope>NUCLEOTIDE SEQUENCE</scope>
</reference>
<feature type="region of interest" description="Disordered" evidence="1">
    <location>
        <begin position="1"/>
        <end position="23"/>
    </location>
</feature>
<evidence type="ECO:0000256" key="1">
    <source>
        <dbReference type="SAM" id="MobiDB-lite"/>
    </source>
</evidence>
<dbReference type="GO" id="GO:0005524">
    <property type="term" value="F:ATP binding"/>
    <property type="evidence" value="ECO:0007669"/>
    <property type="project" value="InterPro"/>
</dbReference>
<proteinExistence type="predicted"/>
<dbReference type="Pfam" id="PF07728">
    <property type="entry name" value="AAA_5"/>
    <property type="match status" value="1"/>
</dbReference>
<accession>A0A8S3Y1C9</accession>
<keyword evidence="4" id="KW-1185">Reference proteome</keyword>
<dbReference type="InterPro" id="IPR039891">
    <property type="entry name" value="VWA8"/>
</dbReference>
<dbReference type="GO" id="GO:0005737">
    <property type="term" value="C:cytoplasm"/>
    <property type="evidence" value="ECO:0007669"/>
    <property type="project" value="TreeGrafter"/>
</dbReference>
<evidence type="ECO:0000313" key="4">
    <source>
        <dbReference type="Proteomes" id="UP000691718"/>
    </source>
</evidence>
<dbReference type="AlphaFoldDB" id="A0A8S3Y1C9"/>
<gene>
    <name evidence="3" type="ORF">PAPOLLO_LOCUS23289</name>
</gene>
<feature type="compositionally biased region" description="Polar residues" evidence="1">
    <location>
        <begin position="9"/>
        <end position="18"/>
    </location>
</feature>
<sequence length="244" mass="24878">MLTLAEPLSSGSGQQHKQNGGVLDTLHSDIPKLKQVIDLLLKDIQQGKHLLLVENQGLQNKNIANRLLQILNHPTEYLQLHRDITIQSLIEQPNHETGMYEDSPLIKAVKYGCVPVVTTAVFGGYGTGPHSATAVATGSAVTTATALTYSKGSSTATATASGSSVAIAIAHSYDAGVVNATVTTCGSSVSWGTADAYNAGRATATVTSTGSSVAGAIARAQDSGVATATASTTGSASVKARATS</sequence>
<evidence type="ECO:0000313" key="3">
    <source>
        <dbReference type="EMBL" id="CAG5045471.1"/>
    </source>
</evidence>
<organism evidence="3 4">
    <name type="scientific">Parnassius apollo</name>
    <name type="common">Apollo butterfly</name>
    <name type="synonym">Papilio apollo</name>
    <dbReference type="NCBI Taxonomy" id="110799"/>
    <lineage>
        <taxon>Eukaryota</taxon>
        <taxon>Metazoa</taxon>
        <taxon>Ecdysozoa</taxon>
        <taxon>Arthropoda</taxon>
        <taxon>Hexapoda</taxon>
        <taxon>Insecta</taxon>
        <taxon>Pterygota</taxon>
        <taxon>Neoptera</taxon>
        <taxon>Endopterygota</taxon>
        <taxon>Lepidoptera</taxon>
        <taxon>Glossata</taxon>
        <taxon>Ditrysia</taxon>
        <taxon>Papilionoidea</taxon>
        <taxon>Papilionidae</taxon>
        <taxon>Parnassiinae</taxon>
        <taxon>Parnassini</taxon>
        <taxon>Parnassius</taxon>
        <taxon>Parnassius</taxon>
    </lineage>
</organism>
<dbReference type="InterPro" id="IPR011704">
    <property type="entry name" value="ATPase_dyneun-rel_AAA"/>
</dbReference>
<dbReference type="EMBL" id="CAJQZP010001427">
    <property type="protein sequence ID" value="CAG5045471.1"/>
    <property type="molecule type" value="Genomic_DNA"/>
</dbReference>
<dbReference type="Proteomes" id="UP000691718">
    <property type="component" value="Unassembled WGS sequence"/>
</dbReference>
<feature type="domain" description="ATPase dynein-related AAA" evidence="2">
    <location>
        <begin position="49"/>
        <end position="114"/>
    </location>
</feature>
<name>A0A8S3Y1C9_PARAO</name>
<dbReference type="PANTHER" id="PTHR21610">
    <property type="entry name" value="VON WILLEBRAND FACTOR A DOMAIN-CONTAINING PROTEIN 8"/>
    <property type="match status" value="1"/>
</dbReference>
<protein>
    <submittedName>
        <fullName evidence="3">(apollo) hypothetical protein</fullName>
    </submittedName>
</protein>
<dbReference type="PANTHER" id="PTHR21610:SF9">
    <property type="entry name" value="VON WILLEBRAND FACTOR A DOMAIN-CONTAINING PROTEIN 8"/>
    <property type="match status" value="1"/>
</dbReference>
<evidence type="ECO:0000259" key="2">
    <source>
        <dbReference type="Pfam" id="PF07728"/>
    </source>
</evidence>
<comment type="caution">
    <text evidence="3">The sequence shown here is derived from an EMBL/GenBank/DDBJ whole genome shotgun (WGS) entry which is preliminary data.</text>
</comment>